<dbReference type="AlphaFoldDB" id="A0A3T1D2B6"/>
<evidence type="ECO:0000259" key="4">
    <source>
        <dbReference type="Pfam" id="PF00155"/>
    </source>
</evidence>
<dbReference type="Gene3D" id="3.40.640.10">
    <property type="entry name" value="Type I PLP-dependent aspartate aminotransferase-like (Major domain)"/>
    <property type="match status" value="1"/>
</dbReference>
<dbReference type="PANTHER" id="PTHR42832:SF2">
    <property type="entry name" value="ASPARTATE TRANSAMINASE"/>
    <property type="match status" value="1"/>
</dbReference>
<reference evidence="5 6" key="1">
    <citation type="submission" date="2019-01" db="EMBL/GenBank/DDBJ databases">
        <title>Complete genome sequence of Cohnella hallensis HS21 isolated from Korean fir (Abies koreana) rhizospheric soil.</title>
        <authorList>
            <person name="Jiang L."/>
            <person name="Kang S.W."/>
            <person name="Kim S."/>
            <person name="Jung J."/>
            <person name="Kim C.Y."/>
            <person name="Kim D.H."/>
            <person name="Kim S.W."/>
            <person name="Lee J."/>
        </authorList>
    </citation>
    <scope>NUCLEOTIDE SEQUENCE [LARGE SCALE GENOMIC DNA]</scope>
    <source>
        <strain evidence="5 6">HS21</strain>
    </source>
</reference>
<dbReference type="InterPro" id="IPR015422">
    <property type="entry name" value="PyrdxlP-dep_Trfase_small"/>
</dbReference>
<name>A0A3T1D2B6_9BACL</name>
<dbReference type="CDD" id="cd00609">
    <property type="entry name" value="AAT_like"/>
    <property type="match status" value="1"/>
</dbReference>
<organism evidence="5 6">
    <name type="scientific">Cohnella abietis</name>
    <dbReference type="NCBI Taxonomy" id="2507935"/>
    <lineage>
        <taxon>Bacteria</taxon>
        <taxon>Bacillati</taxon>
        <taxon>Bacillota</taxon>
        <taxon>Bacilli</taxon>
        <taxon>Bacillales</taxon>
        <taxon>Paenibacillaceae</taxon>
        <taxon>Cohnella</taxon>
    </lineage>
</organism>
<dbReference type="GO" id="GO:0030170">
    <property type="term" value="F:pyridoxal phosphate binding"/>
    <property type="evidence" value="ECO:0007669"/>
    <property type="project" value="InterPro"/>
</dbReference>
<evidence type="ECO:0000256" key="1">
    <source>
        <dbReference type="ARBA" id="ARBA00001933"/>
    </source>
</evidence>
<sequence>MVQFMKKQSFRSTRLDRLGSAIFAEVAQWKQEAKSKGLTIINLDIGSPDQPPVEELRSALANASLRSDTYRYPGTEGTLAFRQTVAKWFQHRFGVELDPHEEVLSLMGTQDGLAHLPLAISDPGDAALLPDPGYPVYGAGLAVAGVEAIPLPLLEENGYLPDFEAIPQSIWDKVKFMILNYPSNPLSATADLAFFERAVHTARKHGVLLVHDNAYSEMAFDGQRPPSVLEIPGAFDIAIEFHSLSKSYHLAGTRLGFAVGNREVLSSLRALKNNIDFGVFLGAQEAGIAALEMDIRDSKPIARVYESRRDVFVKALHEQGWNVPTPSATMFLWARVPEGWSSRAFSQSLLTSTGVASIPGNAFGSLGEGYVRLAMVEPEHVLLEAAQRIGGFIRTAQPE</sequence>
<keyword evidence="2 5" id="KW-0032">Aminotransferase</keyword>
<dbReference type="InterPro" id="IPR050881">
    <property type="entry name" value="LL-DAP_aminotransferase"/>
</dbReference>
<evidence type="ECO:0000313" key="5">
    <source>
        <dbReference type="EMBL" id="BBI32198.1"/>
    </source>
</evidence>
<evidence type="ECO:0000256" key="2">
    <source>
        <dbReference type="ARBA" id="ARBA00022576"/>
    </source>
</evidence>
<comment type="cofactor">
    <cofactor evidence="1">
        <name>pyridoxal 5'-phosphate</name>
        <dbReference type="ChEBI" id="CHEBI:597326"/>
    </cofactor>
</comment>
<protein>
    <submittedName>
        <fullName evidence="5">Aminotransferase</fullName>
    </submittedName>
</protein>
<gene>
    <name evidence="5" type="ORF">KCTCHS21_15970</name>
</gene>
<dbReference type="InterPro" id="IPR015424">
    <property type="entry name" value="PyrdxlP-dep_Trfase"/>
</dbReference>
<dbReference type="EMBL" id="AP019400">
    <property type="protein sequence ID" value="BBI32198.1"/>
    <property type="molecule type" value="Genomic_DNA"/>
</dbReference>
<evidence type="ECO:0000313" key="6">
    <source>
        <dbReference type="Proteomes" id="UP000289856"/>
    </source>
</evidence>
<dbReference type="InterPro" id="IPR015421">
    <property type="entry name" value="PyrdxlP-dep_Trfase_major"/>
</dbReference>
<dbReference type="SUPFAM" id="SSF53383">
    <property type="entry name" value="PLP-dependent transferases"/>
    <property type="match status" value="1"/>
</dbReference>
<proteinExistence type="predicted"/>
<evidence type="ECO:0000256" key="3">
    <source>
        <dbReference type="ARBA" id="ARBA00022679"/>
    </source>
</evidence>
<dbReference type="InterPro" id="IPR004839">
    <property type="entry name" value="Aminotransferase_I/II_large"/>
</dbReference>
<accession>A0A3T1D2B6</accession>
<keyword evidence="6" id="KW-1185">Reference proteome</keyword>
<dbReference type="KEGG" id="cohn:KCTCHS21_15970"/>
<dbReference type="Pfam" id="PF00155">
    <property type="entry name" value="Aminotran_1_2"/>
    <property type="match status" value="1"/>
</dbReference>
<dbReference type="Gene3D" id="3.90.1150.10">
    <property type="entry name" value="Aspartate Aminotransferase, domain 1"/>
    <property type="match status" value="1"/>
</dbReference>
<dbReference type="PANTHER" id="PTHR42832">
    <property type="entry name" value="AMINO ACID AMINOTRANSFERASE"/>
    <property type="match status" value="1"/>
</dbReference>
<dbReference type="Proteomes" id="UP000289856">
    <property type="component" value="Chromosome"/>
</dbReference>
<keyword evidence="3 5" id="KW-0808">Transferase</keyword>
<dbReference type="GO" id="GO:0008483">
    <property type="term" value="F:transaminase activity"/>
    <property type="evidence" value="ECO:0007669"/>
    <property type="project" value="UniProtKB-KW"/>
</dbReference>
<feature type="domain" description="Aminotransferase class I/classII large" evidence="4">
    <location>
        <begin position="40"/>
        <end position="389"/>
    </location>
</feature>